<name>A0AAN9BAT3_9CAEN</name>
<proteinExistence type="predicted"/>
<dbReference type="Proteomes" id="UP001374579">
    <property type="component" value="Unassembled WGS sequence"/>
</dbReference>
<gene>
    <name evidence="1" type="ORF">V1264_024014</name>
</gene>
<protein>
    <submittedName>
        <fullName evidence="1">Uncharacterized protein</fullName>
    </submittedName>
</protein>
<dbReference type="Pfam" id="PF15130">
    <property type="entry name" value="DUF4566"/>
    <property type="match status" value="1"/>
</dbReference>
<sequence length="232" mass="27272">MGDPHTRKSAALNRLRGQLRKKRESLADQFEFKMYILFHFKDKKKTSAVFEVAEVVPVMTNNYEESILKGAKEEAYSYESSRELLEKDVVQLHAPRWQPMRRDILGCTTDMDYFLWPRNDIDRIECHVFSRWKGDNSAFRPIMCEFMFNQLDYERQLMRLLPGREKTGLIINNPQQTMFLFVDKHVKQTTKNKVMLFKLSSVCLYIPQDQLMSWGVGSVDDLLSPSAVDEQD</sequence>
<dbReference type="EMBL" id="JBAMIC010000011">
    <property type="protein sequence ID" value="KAK7101184.1"/>
    <property type="molecule type" value="Genomic_DNA"/>
</dbReference>
<reference evidence="1 2" key="1">
    <citation type="submission" date="2024-02" db="EMBL/GenBank/DDBJ databases">
        <title>Chromosome-scale genome assembly of the rough periwinkle Littorina saxatilis.</title>
        <authorList>
            <person name="De Jode A."/>
            <person name="Faria R."/>
            <person name="Formenti G."/>
            <person name="Sims Y."/>
            <person name="Smith T.P."/>
            <person name="Tracey A."/>
            <person name="Wood J.M.D."/>
            <person name="Zagrodzka Z.B."/>
            <person name="Johannesson K."/>
            <person name="Butlin R.K."/>
            <person name="Leder E.H."/>
        </authorList>
    </citation>
    <scope>NUCLEOTIDE SEQUENCE [LARGE SCALE GENOMIC DNA]</scope>
    <source>
        <strain evidence="1">Snail1</strain>
        <tissue evidence="1">Muscle</tissue>
    </source>
</reference>
<accession>A0AAN9BAT3</accession>
<evidence type="ECO:0000313" key="2">
    <source>
        <dbReference type="Proteomes" id="UP001374579"/>
    </source>
</evidence>
<organism evidence="1 2">
    <name type="scientific">Littorina saxatilis</name>
    <dbReference type="NCBI Taxonomy" id="31220"/>
    <lineage>
        <taxon>Eukaryota</taxon>
        <taxon>Metazoa</taxon>
        <taxon>Spiralia</taxon>
        <taxon>Lophotrochozoa</taxon>
        <taxon>Mollusca</taxon>
        <taxon>Gastropoda</taxon>
        <taxon>Caenogastropoda</taxon>
        <taxon>Littorinimorpha</taxon>
        <taxon>Littorinoidea</taxon>
        <taxon>Littorinidae</taxon>
        <taxon>Littorina</taxon>
    </lineage>
</organism>
<dbReference type="InterPro" id="IPR027903">
    <property type="entry name" value="DUF4566"/>
</dbReference>
<dbReference type="AlphaFoldDB" id="A0AAN9BAT3"/>
<comment type="caution">
    <text evidence="1">The sequence shown here is derived from an EMBL/GenBank/DDBJ whole genome shotgun (WGS) entry which is preliminary data.</text>
</comment>
<evidence type="ECO:0000313" key="1">
    <source>
        <dbReference type="EMBL" id="KAK7101184.1"/>
    </source>
</evidence>
<keyword evidence="2" id="KW-1185">Reference proteome</keyword>